<keyword evidence="4" id="KW-1185">Reference proteome</keyword>
<dbReference type="Proteomes" id="UP001497497">
    <property type="component" value="Unassembled WGS sequence"/>
</dbReference>
<feature type="coiled-coil region" evidence="1">
    <location>
        <begin position="20"/>
        <end position="54"/>
    </location>
</feature>
<accession>A0AAV2H9G6</accession>
<dbReference type="EMBL" id="CAXITT010000039">
    <property type="protein sequence ID" value="CAL1528866.1"/>
    <property type="molecule type" value="Genomic_DNA"/>
</dbReference>
<name>A0AAV2H9G6_LYMST</name>
<reference evidence="3 4" key="1">
    <citation type="submission" date="2024-04" db="EMBL/GenBank/DDBJ databases">
        <authorList>
            <consortium name="Genoscope - CEA"/>
            <person name="William W."/>
        </authorList>
    </citation>
    <scope>NUCLEOTIDE SEQUENCE [LARGE SCALE GENOMIC DNA]</scope>
</reference>
<protein>
    <submittedName>
        <fullName evidence="3">Uncharacterized protein</fullName>
    </submittedName>
</protein>
<proteinExistence type="predicted"/>
<organism evidence="3 4">
    <name type="scientific">Lymnaea stagnalis</name>
    <name type="common">Great pond snail</name>
    <name type="synonym">Helix stagnalis</name>
    <dbReference type="NCBI Taxonomy" id="6523"/>
    <lineage>
        <taxon>Eukaryota</taxon>
        <taxon>Metazoa</taxon>
        <taxon>Spiralia</taxon>
        <taxon>Lophotrochozoa</taxon>
        <taxon>Mollusca</taxon>
        <taxon>Gastropoda</taxon>
        <taxon>Heterobranchia</taxon>
        <taxon>Euthyneura</taxon>
        <taxon>Panpulmonata</taxon>
        <taxon>Hygrophila</taxon>
        <taxon>Lymnaeoidea</taxon>
        <taxon>Lymnaeidae</taxon>
        <taxon>Lymnaea</taxon>
    </lineage>
</organism>
<evidence type="ECO:0000256" key="1">
    <source>
        <dbReference type="SAM" id="Coils"/>
    </source>
</evidence>
<evidence type="ECO:0000313" key="4">
    <source>
        <dbReference type="Proteomes" id="UP001497497"/>
    </source>
</evidence>
<keyword evidence="1" id="KW-0175">Coiled coil</keyword>
<feature type="non-terminal residue" evidence="3">
    <location>
        <position position="1"/>
    </location>
</feature>
<dbReference type="AlphaFoldDB" id="A0AAV2H9G6"/>
<comment type="caution">
    <text evidence="3">The sequence shown here is derived from an EMBL/GenBank/DDBJ whole genome shotgun (WGS) entry which is preliminary data.</text>
</comment>
<feature type="compositionally biased region" description="Basic and acidic residues" evidence="2">
    <location>
        <begin position="128"/>
        <end position="138"/>
    </location>
</feature>
<gene>
    <name evidence="3" type="ORF">GSLYS_00003036001</name>
</gene>
<sequence>SLLQALDQATQNSQGVHYKLSVADKQISNLEQRLKCKDLEIDDYKDKLTAANEKLFICEANSLKKDHEMIRLQDLVDSLRIGVDHVLQAYEASASHGTTSTQRQGIDNLRQMVHPEQYGSFGSMKSNYQDHHMRDDQRSATFKQPQPKGFKGPATSKKNSKVKLPIKPQPIYPKSARGQKNSQEIGKKDRSQKKEQCCGSTSRDEKKRGL</sequence>
<feature type="region of interest" description="Disordered" evidence="2">
    <location>
        <begin position="118"/>
        <end position="210"/>
    </location>
</feature>
<feature type="compositionally biased region" description="Basic and acidic residues" evidence="2">
    <location>
        <begin position="185"/>
        <end position="210"/>
    </location>
</feature>
<evidence type="ECO:0000313" key="3">
    <source>
        <dbReference type="EMBL" id="CAL1528866.1"/>
    </source>
</evidence>
<evidence type="ECO:0000256" key="2">
    <source>
        <dbReference type="SAM" id="MobiDB-lite"/>
    </source>
</evidence>